<evidence type="ECO:0000256" key="1">
    <source>
        <dbReference type="SAM" id="Phobius"/>
    </source>
</evidence>
<evidence type="ECO:0000259" key="2">
    <source>
        <dbReference type="Pfam" id="PF14378"/>
    </source>
</evidence>
<evidence type="ECO:0000313" key="3">
    <source>
        <dbReference type="EMBL" id="MDO7908082.1"/>
    </source>
</evidence>
<protein>
    <submittedName>
        <fullName evidence="3">Phosphatase PAP2 family protein</fullName>
    </submittedName>
</protein>
<feature type="domain" description="Inositolphosphotransferase Aur1/Ipt1" evidence="2">
    <location>
        <begin position="89"/>
        <end position="250"/>
    </location>
</feature>
<accession>A0ABT9CJG9</accession>
<feature type="transmembrane region" description="Helical" evidence="1">
    <location>
        <begin position="129"/>
        <end position="152"/>
    </location>
</feature>
<comment type="caution">
    <text evidence="3">The sequence shown here is derived from an EMBL/GenBank/DDBJ whole genome shotgun (WGS) entry which is preliminary data.</text>
</comment>
<keyword evidence="4" id="KW-1185">Reference proteome</keyword>
<keyword evidence="1" id="KW-1133">Transmembrane helix</keyword>
<name>A0ABT9CJG9_9BACL</name>
<dbReference type="InterPro" id="IPR026841">
    <property type="entry name" value="Aur1/Ipt1"/>
</dbReference>
<dbReference type="SUPFAM" id="SSF48317">
    <property type="entry name" value="Acid phosphatase/Vanadium-dependent haloperoxidase"/>
    <property type="match status" value="1"/>
</dbReference>
<feature type="transmembrane region" description="Helical" evidence="1">
    <location>
        <begin position="239"/>
        <end position="257"/>
    </location>
</feature>
<organism evidence="3 4">
    <name type="scientific">Paenibacillus lacisoli</name>
    <dbReference type="NCBI Taxonomy" id="3064525"/>
    <lineage>
        <taxon>Bacteria</taxon>
        <taxon>Bacillati</taxon>
        <taxon>Bacillota</taxon>
        <taxon>Bacilli</taxon>
        <taxon>Bacillales</taxon>
        <taxon>Paenibacillaceae</taxon>
        <taxon>Paenibacillus</taxon>
    </lineage>
</organism>
<dbReference type="Pfam" id="PF14378">
    <property type="entry name" value="PAP2_3"/>
    <property type="match status" value="1"/>
</dbReference>
<evidence type="ECO:0000313" key="4">
    <source>
        <dbReference type="Proteomes" id="UP001240171"/>
    </source>
</evidence>
<keyword evidence="1" id="KW-0812">Transmembrane</keyword>
<dbReference type="InterPro" id="IPR036938">
    <property type="entry name" value="PAP2/HPO_sf"/>
</dbReference>
<dbReference type="Proteomes" id="UP001240171">
    <property type="component" value="Unassembled WGS sequence"/>
</dbReference>
<sequence length="278" mass="31998">MYQSMTYISIYTSLVVVLLLWLGSMQNPFKAAWIFVKELIFSRKFLILFAAMVCVLLMNKYELQFENAMKFSGDFTPDIFGLEGRFVHHFQQLFYTPWLTPILVFFYIVVFQTILISSVGIYAAKKNWVWMYGTCYAVIINYLVAIPFYLFFPVNEVWHYAPAQVTFHMLDAFPAFEEIYRPLSGLNNCFPSLHTAISVTVSALAIRSGVKSWSIIAPICGVIIVFSIFYLGVHWLSDMLAGLVLGLTASTLGLRLARRTLRNDHRYVDTMRSGLNRY</sequence>
<dbReference type="Gene3D" id="1.20.144.10">
    <property type="entry name" value="Phosphatidic acid phosphatase type 2/haloperoxidase"/>
    <property type="match status" value="1"/>
</dbReference>
<feature type="transmembrane region" description="Helical" evidence="1">
    <location>
        <begin position="98"/>
        <end position="122"/>
    </location>
</feature>
<reference evidence="3 4" key="1">
    <citation type="submission" date="2023-07" db="EMBL/GenBank/DDBJ databases">
        <title>Paenibacillus sp. JX-17 nov. isolated from soil.</title>
        <authorList>
            <person name="Wan Y."/>
            <person name="Liu B."/>
        </authorList>
    </citation>
    <scope>NUCLEOTIDE SEQUENCE [LARGE SCALE GENOMIC DNA]</scope>
    <source>
        <strain evidence="3 4">JX-17</strain>
    </source>
</reference>
<dbReference type="EMBL" id="JAUQTB010000012">
    <property type="protein sequence ID" value="MDO7908082.1"/>
    <property type="molecule type" value="Genomic_DNA"/>
</dbReference>
<feature type="transmembrane region" description="Helical" evidence="1">
    <location>
        <begin position="45"/>
        <end position="61"/>
    </location>
</feature>
<gene>
    <name evidence="3" type="ORF">Q5741_16870</name>
</gene>
<feature type="transmembrane region" description="Helical" evidence="1">
    <location>
        <begin position="6"/>
        <end position="24"/>
    </location>
</feature>
<proteinExistence type="predicted"/>
<feature type="transmembrane region" description="Helical" evidence="1">
    <location>
        <begin position="213"/>
        <end position="233"/>
    </location>
</feature>
<keyword evidence="1" id="KW-0472">Membrane</keyword>